<evidence type="ECO:0000256" key="2">
    <source>
        <dbReference type="ARBA" id="ARBA00006683"/>
    </source>
</evidence>
<comment type="similarity">
    <text evidence="2">Belongs to the CpsC/CapA family.</text>
</comment>
<comment type="subcellular location">
    <subcellularLocation>
        <location evidence="1">Cell membrane</location>
        <topology evidence="1">Multi-pass membrane protein</topology>
    </subcellularLocation>
</comment>
<dbReference type="InterPro" id="IPR050445">
    <property type="entry name" value="Bact_polysacc_biosynth/exp"/>
</dbReference>
<name>A0A2H1L153_9MICO</name>
<evidence type="ECO:0000256" key="5">
    <source>
        <dbReference type="ARBA" id="ARBA00022989"/>
    </source>
</evidence>
<evidence type="ECO:0000313" key="9">
    <source>
        <dbReference type="EMBL" id="SMY05192.1"/>
    </source>
</evidence>
<dbReference type="InterPro" id="IPR003856">
    <property type="entry name" value="LPS_length_determ_N"/>
</dbReference>
<dbReference type="GO" id="GO:0005886">
    <property type="term" value="C:plasma membrane"/>
    <property type="evidence" value="ECO:0007669"/>
    <property type="project" value="UniProtKB-SubCell"/>
</dbReference>
<gene>
    <name evidence="9" type="ORF">BANT918_03299</name>
</gene>
<evidence type="ECO:0000256" key="3">
    <source>
        <dbReference type="ARBA" id="ARBA00022475"/>
    </source>
</evidence>
<dbReference type="Pfam" id="PF02706">
    <property type="entry name" value="Wzz"/>
    <property type="match status" value="1"/>
</dbReference>
<organism evidence="9 10">
    <name type="scientific">Brevibacterium antiquum CNRZ 918</name>
    <dbReference type="NCBI Taxonomy" id="1255637"/>
    <lineage>
        <taxon>Bacteria</taxon>
        <taxon>Bacillati</taxon>
        <taxon>Actinomycetota</taxon>
        <taxon>Actinomycetes</taxon>
        <taxon>Micrococcales</taxon>
        <taxon>Brevibacteriaceae</taxon>
        <taxon>Brevibacterium</taxon>
    </lineage>
</organism>
<accession>A0A2H1L153</accession>
<proteinExistence type="inferred from homology"/>
<dbReference type="PANTHER" id="PTHR32309:SF31">
    <property type="entry name" value="CAPSULAR EXOPOLYSACCHARIDE FAMILY"/>
    <property type="match status" value="1"/>
</dbReference>
<keyword evidence="4 7" id="KW-0812">Transmembrane</keyword>
<evidence type="ECO:0000259" key="8">
    <source>
        <dbReference type="Pfam" id="PF02706"/>
    </source>
</evidence>
<dbReference type="Proteomes" id="UP000234433">
    <property type="component" value="Unassembled WGS sequence"/>
</dbReference>
<dbReference type="AlphaFoldDB" id="A0A2H1L153"/>
<feature type="domain" description="Polysaccharide chain length determinant N-terminal" evidence="8">
    <location>
        <begin position="4"/>
        <end position="76"/>
    </location>
</feature>
<evidence type="ECO:0000256" key="6">
    <source>
        <dbReference type="ARBA" id="ARBA00023136"/>
    </source>
</evidence>
<evidence type="ECO:0000313" key="10">
    <source>
        <dbReference type="Proteomes" id="UP000234433"/>
    </source>
</evidence>
<feature type="transmembrane region" description="Helical" evidence="7">
    <location>
        <begin position="12"/>
        <end position="31"/>
    </location>
</feature>
<sequence length="201" mass="21254">MNTFAALRRYRVLAILVFVIIVAATALFAAFSPRTYTATTIVALVPKADTNPSGDLVQLAVPTYAELVDAPSVMTDMADAYGEDPKQLSSSVSGEVVPSTNTVIVSVKWSDPSRAAELANGVTKELEKFSDKDPLLSAYVAAPAEPPIEPSFPPLGITLTVGGVAAVVAALAAAQLRWVAHLRTQGKMSGHHDKHENRISD</sequence>
<dbReference type="PANTHER" id="PTHR32309">
    <property type="entry name" value="TYROSINE-PROTEIN KINASE"/>
    <property type="match status" value="1"/>
</dbReference>
<evidence type="ECO:0000256" key="4">
    <source>
        <dbReference type="ARBA" id="ARBA00022692"/>
    </source>
</evidence>
<evidence type="ECO:0000256" key="1">
    <source>
        <dbReference type="ARBA" id="ARBA00004651"/>
    </source>
</evidence>
<keyword evidence="6 7" id="KW-0472">Membrane</keyword>
<protein>
    <submittedName>
        <fullName evidence="9">Capsular polysaccharide biosynthesis protein</fullName>
    </submittedName>
</protein>
<dbReference type="RefSeq" id="WP_101621165.1">
    <property type="nucleotide sequence ID" value="NZ_FXZD01000021.1"/>
</dbReference>
<keyword evidence="5 7" id="KW-1133">Transmembrane helix</keyword>
<feature type="transmembrane region" description="Helical" evidence="7">
    <location>
        <begin position="155"/>
        <end position="179"/>
    </location>
</feature>
<evidence type="ECO:0000256" key="7">
    <source>
        <dbReference type="SAM" id="Phobius"/>
    </source>
</evidence>
<reference evidence="9 10" key="1">
    <citation type="submission" date="2017-03" db="EMBL/GenBank/DDBJ databases">
        <authorList>
            <person name="Afonso C.L."/>
            <person name="Miller P.J."/>
            <person name="Scott M.A."/>
            <person name="Spackman E."/>
            <person name="Goraichik I."/>
            <person name="Dimitrov K.M."/>
            <person name="Suarez D.L."/>
            <person name="Swayne D.E."/>
        </authorList>
    </citation>
    <scope>NUCLEOTIDE SEQUENCE [LARGE SCALE GENOMIC DNA]</scope>
    <source>
        <strain evidence="9 10">CNRZ 918</strain>
    </source>
</reference>
<dbReference type="EMBL" id="FXZD01000021">
    <property type="protein sequence ID" value="SMY05192.1"/>
    <property type="molecule type" value="Genomic_DNA"/>
</dbReference>
<keyword evidence="3" id="KW-1003">Cell membrane</keyword>